<gene>
    <name evidence="10" type="ORF">GNP95_14945</name>
</gene>
<dbReference type="PANTHER" id="PTHR45527:SF1">
    <property type="entry name" value="FATTY ACID SYNTHASE"/>
    <property type="match status" value="1"/>
</dbReference>
<dbReference type="InterPro" id="IPR045851">
    <property type="entry name" value="AMP-bd_C_sf"/>
</dbReference>
<keyword evidence="6" id="KW-0677">Repeat</keyword>
<dbReference type="Gene3D" id="3.30.559.10">
    <property type="entry name" value="Chloramphenicol acetyltransferase-like domain"/>
    <property type="match status" value="3"/>
</dbReference>
<reference evidence="10 11" key="1">
    <citation type="submission" date="2019-11" db="EMBL/GenBank/DDBJ databases">
        <title>Draft genome sequences of five Paenibacillus species of dairy origin.</title>
        <authorList>
            <person name="Olajide A.M."/>
            <person name="Chen S."/>
            <person name="Lapointe G."/>
        </authorList>
    </citation>
    <scope>NUCLEOTIDE SEQUENCE [LARGE SCALE GENOMIC DNA]</scope>
    <source>
        <strain evidence="10 11">12CR55</strain>
    </source>
</reference>
<dbReference type="OrthoDB" id="9765680at2"/>
<dbReference type="Pfam" id="PF13193">
    <property type="entry name" value="AMP-binding_C"/>
    <property type="match status" value="2"/>
</dbReference>
<accession>A0A7X3CN40</accession>
<dbReference type="Pfam" id="PF00501">
    <property type="entry name" value="AMP-binding"/>
    <property type="match status" value="2"/>
</dbReference>
<comment type="cofactor">
    <cofactor evidence="1">
        <name>pantetheine 4'-phosphate</name>
        <dbReference type="ChEBI" id="CHEBI:47942"/>
    </cofactor>
</comment>
<dbReference type="InterPro" id="IPR020845">
    <property type="entry name" value="AMP-binding_CS"/>
</dbReference>
<evidence type="ECO:0000256" key="1">
    <source>
        <dbReference type="ARBA" id="ARBA00001957"/>
    </source>
</evidence>
<dbReference type="GO" id="GO:0017000">
    <property type="term" value="P:antibiotic biosynthetic process"/>
    <property type="evidence" value="ECO:0007669"/>
    <property type="project" value="UniProtKB-KW"/>
</dbReference>
<dbReference type="Gene3D" id="1.10.1200.10">
    <property type="entry name" value="ACP-like"/>
    <property type="match status" value="2"/>
</dbReference>
<dbReference type="GO" id="GO:0016874">
    <property type="term" value="F:ligase activity"/>
    <property type="evidence" value="ECO:0007669"/>
    <property type="project" value="UniProtKB-KW"/>
</dbReference>
<dbReference type="GO" id="GO:0044550">
    <property type="term" value="P:secondary metabolite biosynthetic process"/>
    <property type="evidence" value="ECO:0007669"/>
    <property type="project" value="TreeGrafter"/>
</dbReference>
<keyword evidence="3" id="KW-0596">Phosphopantetheine</keyword>
<dbReference type="NCBIfam" id="TIGR01733">
    <property type="entry name" value="AA-adenyl-dom"/>
    <property type="match status" value="2"/>
</dbReference>
<dbReference type="Proteomes" id="UP000447876">
    <property type="component" value="Unassembled WGS sequence"/>
</dbReference>
<keyword evidence="7" id="KW-0045">Antibiotic biosynthesis</keyword>
<name>A0A7X3CN40_9BACL</name>
<feature type="domain" description="Carrier" evidence="9">
    <location>
        <begin position="975"/>
        <end position="1050"/>
    </location>
</feature>
<dbReference type="InterPro" id="IPR023213">
    <property type="entry name" value="CAT-like_dom_sf"/>
</dbReference>
<dbReference type="InterPro" id="IPR006162">
    <property type="entry name" value="Ppantetheine_attach_site"/>
</dbReference>
<dbReference type="InterPro" id="IPR025110">
    <property type="entry name" value="AMP-bd_C"/>
</dbReference>
<evidence type="ECO:0000313" key="11">
    <source>
        <dbReference type="Proteomes" id="UP000447876"/>
    </source>
</evidence>
<dbReference type="InterPro" id="IPR001242">
    <property type="entry name" value="Condensation_dom"/>
</dbReference>
<dbReference type="FunFam" id="3.40.50.980:FF:000001">
    <property type="entry name" value="Non-ribosomal peptide synthetase"/>
    <property type="match status" value="2"/>
</dbReference>
<dbReference type="SUPFAM" id="SSF56801">
    <property type="entry name" value="Acetyl-CoA synthetase-like"/>
    <property type="match status" value="2"/>
</dbReference>
<evidence type="ECO:0000256" key="4">
    <source>
        <dbReference type="ARBA" id="ARBA00022553"/>
    </source>
</evidence>
<dbReference type="Pfam" id="PF00668">
    <property type="entry name" value="Condensation"/>
    <property type="match status" value="3"/>
</dbReference>
<dbReference type="Pfam" id="PF00550">
    <property type="entry name" value="PP-binding"/>
    <property type="match status" value="2"/>
</dbReference>
<dbReference type="Gene3D" id="3.40.50.980">
    <property type="match status" value="4"/>
</dbReference>
<comment type="similarity">
    <text evidence="2">Belongs to the ATP-dependent AMP-binding enzyme family.</text>
</comment>
<keyword evidence="5" id="KW-0436">Ligase</keyword>
<keyword evidence="4" id="KW-0597">Phosphoprotein</keyword>
<dbReference type="EMBL" id="WNZW01000005">
    <property type="protein sequence ID" value="MUG46288.1"/>
    <property type="molecule type" value="Genomic_DNA"/>
</dbReference>
<dbReference type="Gene3D" id="3.30.300.30">
    <property type="match status" value="2"/>
</dbReference>
<dbReference type="PROSITE" id="PS00012">
    <property type="entry name" value="PHOSPHOPANTETHEINE"/>
    <property type="match status" value="1"/>
</dbReference>
<dbReference type="Gene3D" id="3.30.559.30">
    <property type="entry name" value="Nonribosomal peptide synthetase, condensation domain"/>
    <property type="match status" value="3"/>
</dbReference>
<dbReference type="CDD" id="cd19534">
    <property type="entry name" value="E_NRPS"/>
    <property type="match status" value="1"/>
</dbReference>
<dbReference type="PANTHER" id="PTHR45527">
    <property type="entry name" value="NONRIBOSOMAL PEPTIDE SYNTHETASE"/>
    <property type="match status" value="1"/>
</dbReference>
<comment type="caution">
    <text evidence="10">The sequence shown here is derived from an EMBL/GenBank/DDBJ whole genome shotgun (WGS) entry which is preliminary data.</text>
</comment>
<dbReference type="CDD" id="cd19531">
    <property type="entry name" value="LCL_NRPS-like"/>
    <property type="match status" value="1"/>
</dbReference>
<evidence type="ECO:0000256" key="6">
    <source>
        <dbReference type="ARBA" id="ARBA00022737"/>
    </source>
</evidence>
<dbReference type="InterPro" id="IPR000873">
    <property type="entry name" value="AMP-dep_synth/lig_dom"/>
</dbReference>
<evidence type="ECO:0000313" key="10">
    <source>
        <dbReference type="EMBL" id="MUG46288.1"/>
    </source>
</evidence>
<evidence type="ECO:0000256" key="8">
    <source>
        <dbReference type="ARBA" id="ARBA00023268"/>
    </source>
</evidence>
<dbReference type="NCBIfam" id="TIGR01720">
    <property type="entry name" value="NRPS-para261"/>
    <property type="match status" value="1"/>
</dbReference>
<evidence type="ECO:0000256" key="2">
    <source>
        <dbReference type="ARBA" id="ARBA00006432"/>
    </source>
</evidence>
<dbReference type="PROSITE" id="PS00455">
    <property type="entry name" value="AMP_BINDING"/>
    <property type="match status" value="1"/>
</dbReference>
<dbReference type="SMART" id="SM00823">
    <property type="entry name" value="PKS_PP"/>
    <property type="match status" value="2"/>
</dbReference>
<dbReference type="InterPro" id="IPR009081">
    <property type="entry name" value="PP-bd_ACP"/>
</dbReference>
<sequence>MSSHEIEKIYPLTPTQEGILFHSLVDPDSEAYFEHVSFTIRGKLCSRTMEQSFAKLVERYDVLRTVFIYTETEQPLQIVLSQREPRMDYKDLSAYSTAEQKRWIEEYKARDQQQKFDLEAGPLIRMAIFRIDERTHQIIWRFHHIIMDGWCLGILAQDLFHIYEALAANAPIQLSPPYPYSDYIQWLGEQDQDEALQYWRDYLDGYELQAAIPSSRAAGEKGGFDHRKYPFKWDAETTRRLHKLAVDNQVTLSTVFHALWGILLQQYNHSEDVVFGSVVSGRPPELPGIESMVGLFINTVPLRVKSDEHTSFQELLRKVHDSILEANRYNYVSLADIQSGTVLKQHLINHIIVFENYPLETAADGDGEQHLAITDSEMLEHTNYDLDVTVFPEDELEVLLTYNGTVYDEEFLRRLEGHLKQITAAVLGNEQILVRDIEMITAGEKQKLLFEFNRTDKDYRFDKPAHQLFEERARLHPSKIALLYQGEQITYGQLNCNANRLARVFQERGLGHGDFAAVMLDRSPLMVESILAIWKLGAAYIPVDAHYPEDRKAGIIADSDARIVVTLSEYVEDGLRADYSGRFVEMDKLVVPAEEADSHDLNLPVAITDLAYTLFTSGSTGKPKGVMIEHLGMLNHIWAEADDLRLSEHIVFAQTANHCFDISVWQFFGALVLGGTTAIYPDELILAPGQFINQVIRDQVTLLEVVPSYLAVLLDLVEEHSLRFEHLQHLLITGEAATPALVARWFALCPGIKMVNAYGPAEASDDICQYVMEHTPENREYIPVGKPLSNIRIYIVNRQMHLCPVGIIGEICVAGIAVGRGYLNDPLRTGEAFTEDPFAPQPGVRLYKTGDLGRWLPDGNIEFVGRKDHQVKIRGFRIELGEIEHRLAEHEQVREAAVLVKGSGEAEKYLCAYFTANIDLGISEIKEYLSSCVPEYMIPSVFMQLEEMPHNANGKINRSQLPDPVHHRLDAPFVPARNAVEEALVSIWAEVLDVRRVSVEDDFFALGGHSLKATVIVSRIHGELGADVKVKDIFQYPTVAQLAEHIQELGDRPGAASAITPAPVQDYYPVSPAQRRMYVLHTLEESGSTAYNMPFAYRIQGRLDTAQFQQVVTRLTERHECFRTSFHVVDGELVQVVHPEAECRLEIVELRGADTGEVNQRISSFIQPFDLEAAPLMRMELLQLAQEEHVLLIDMHHIISDGLSGGIMLRELEQLYRGDTLPPLEIQYKDYAIWLNERLAGEEMKEHEAYWLEHYRGELPVLNMPLDYRRPPMQTFNGCTLQFALPHELSGALRALAHDTGSTLYAVLLAAYNILLSKYSGQEDIVVGSPVAGRTHQDVQQMLGMFINTVALRSYPERHKTFRQFVQEVKDHTLSAIDHQDLPFERLVELLDVERDTSRNPLFDTMFNLTDRERQEIHIGEMLLTPYALQSDISKFDLMLDVYTDASEIHFDLQYNTDLFTVFTAEQLGQHYMELLHNITADPDVPLMKLGMLAAEERKQILAMGQGKAADYDFARTVPLRFEQFALEQPEEPAVRCTGEVLTYAELNARANRLGRYLQRRLGEIPADTVAAVMLERSPDFIQSVLAIWKAGGAYVPIDIEYGVERKAGILEDSAARVLITRSEYLQDGLEDRYTGVIVCLDRIAADVMEESPENIGIVPAADSLAYILFTSGSTGKPKGVMIEHKGLLNHILAEADELGLDQRLVFAQNANICFDISVWQCFGALALGGTTAIYSQELVLEVERFLEAVIEDGVTLLEVVPSYLAVMLDVLVQTRAQLPSLRQLLITGETIKPDLARRWLELYPGIQIVNAYGPAEAADDISQYVTGQLPEGMEMVPIGKPLANFNLYVVDEQLELCPVGVYGEICVSGIGVGRGYIHDPERTGQAFMQDPFMQKPDASLRLYRTGDLGRWLPDGNLEFLGRKDFQVKIRGFRIELEEIEVRILQAPHIKQAVVMAREDENGSKYLCAYLVLDVLAPNQQEACLRELKDRLEKALPNYMIPAYFVTLEQMPLLVSGKIDRAALPAPDRSAAMAGDYAAPRNDLEQVLAAIWEEVLGVQQIGIDHNFFELGGDSIRAIQISSKLSSCGYTLKMKDLFQNPEIRKLSKYVQKDQREIDQGPVEGEVELTPIQKWFFECGFSPANHWNQAVVLYKRDGFQIDLLSQVLTELTRHHDALRMVFKREDGAWMQYNEGLDGQAERAWFDLATMTVPDGDEGRLEISRQIDLLHGSIDLERGPLVKAGLFKTSTGDHLAIIIHHLVIDGISWRILFEDLTLAYEQAASGKPIQLPAKTDSFQTWAKQLKEHAASKAMRKELDYWQQIESAEVRALPKSGRRVGPLKVLDNMTHSFQLTKPETEQLLGKVHGAYNTEINDILLTALGRAVRQWTGEEKVLICLEGHGREEILKNVNVSRTVGWFTSVYPVVLDVPGTAELSYQIKSVKESIRRIPNKGIGYGLLKYLAAEQGNDSIRFRLEPEIKFNYLGQFDNDVNTGVFQVSDLPYGQTVSPEAEREIALNIGGLVEDGQLTMSIEYNLQEYAEADIRVFGNHFKSQLTEIIKHCADKETQELTPSDVAGDDLSIEELEAIMNFYNS</sequence>
<evidence type="ECO:0000256" key="3">
    <source>
        <dbReference type="ARBA" id="ARBA00022450"/>
    </source>
</evidence>
<evidence type="ECO:0000259" key="9">
    <source>
        <dbReference type="PROSITE" id="PS50075"/>
    </source>
</evidence>
<keyword evidence="8" id="KW-0511">Multifunctional enzyme</keyword>
<dbReference type="SUPFAM" id="SSF47336">
    <property type="entry name" value="ACP-like"/>
    <property type="match status" value="2"/>
</dbReference>
<dbReference type="GO" id="GO:0043041">
    <property type="term" value="P:amino acid activation for nonribosomal peptide biosynthetic process"/>
    <property type="evidence" value="ECO:0007669"/>
    <property type="project" value="TreeGrafter"/>
</dbReference>
<organism evidence="10 11">
    <name type="scientific">Paenibacillus woosongensis</name>
    <dbReference type="NCBI Taxonomy" id="307580"/>
    <lineage>
        <taxon>Bacteria</taxon>
        <taxon>Bacillati</taxon>
        <taxon>Bacillota</taxon>
        <taxon>Bacilli</taxon>
        <taxon>Bacillales</taxon>
        <taxon>Paenibacillaceae</taxon>
        <taxon>Paenibacillus</taxon>
    </lineage>
</organism>
<dbReference type="FunFam" id="3.30.300.30:FF:000010">
    <property type="entry name" value="Enterobactin synthetase component F"/>
    <property type="match status" value="2"/>
</dbReference>
<evidence type="ECO:0000256" key="7">
    <source>
        <dbReference type="ARBA" id="ARBA00023194"/>
    </source>
</evidence>
<dbReference type="InterPro" id="IPR020806">
    <property type="entry name" value="PKS_PP-bd"/>
</dbReference>
<dbReference type="SUPFAM" id="SSF52777">
    <property type="entry name" value="CoA-dependent acyltransferases"/>
    <property type="match status" value="6"/>
</dbReference>
<dbReference type="Gene3D" id="2.30.38.10">
    <property type="entry name" value="Luciferase, Domain 3"/>
    <property type="match status" value="2"/>
</dbReference>
<protein>
    <submittedName>
        <fullName evidence="10">Amino acid adenylation domain-containing protein</fullName>
    </submittedName>
</protein>
<proteinExistence type="inferred from homology"/>
<dbReference type="RefSeq" id="WP_155611677.1">
    <property type="nucleotide sequence ID" value="NZ_WNZW01000005.1"/>
</dbReference>
<dbReference type="GO" id="GO:0005829">
    <property type="term" value="C:cytosol"/>
    <property type="evidence" value="ECO:0007669"/>
    <property type="project" value="TreeGrafter"/>
</dbReference>
<dbReference type="FunFam" id="3.30.559.10:FF:000012">
    <property type="entry name" value="Non-ribosomal peptide synthetase"/>
    <property type="match status" value="1"/>
</dbReference>
<dbReference type="CDD" id="cd19543">
    <property type="entry name" value="DCL_NRPS"/>
    <property type="match status" value="1"/>
</dbReference>
<dbReference type="InterPro" id="IPR010071">
    <property type="entry name" value="AA_adenyl_dom"/>
</dbReference>
<dbReference type="CDD" id="cd05930">
    <property type="entry name" value="A_NRPS"/>
    <property type="match status" value="2"/>
</dbReference>
<feature type="domain" description="Carrier" evidence="9">
    <location>
        <begin position="2039"/>
        <end position="2113"/>
    </location>
</feature>
<dbReference type="PROSITE" id="PS50075">
    <property type="entry name" value="CARRIER"/>
    <property type="match status" value="2"/>
</dbReference>
<dbReference type="FunFam" id="1.10.1200.10:FF:000005">
    <property type="entry name" value="Nonribosomal peptide synthetase 1"/>
    <property type="match status" value="2"/>
</dbReference>
<dbReference type="InterPro" id="IPR010060">
    <property type="entry name" value="NRPS_synth"/>
</dbReference>
<dbReference type="GO" id="GO:0031177">
    <property type="term" value="F:phosphopantetheine binding"/>
    <property type="evidence" value="ECO:0007669"/>
    <property type="project" value="InterPro"/>
</dbReference>
<dbReference type="InterPro" id="IPR036736">
    <property type="entry name" value="ACP-like_sf"/>
</dbReference>
<evidence type="ECO:0000256" key="5">
    <source>
        <dbReference type="ARBA" id="ARBA00022598"/>
    </source>
</evidence>
<dbReference type="GO" id="GO:0008610">
    <property type="term" value="P:lipid biosynthetic process"/>
    <property type="evidence" value="ECO:0007669"/>
    <property type="project" value="UniProtKB-ARBA"/>
</dbReference>
<dbReference type="NCBIfam" id="NF003417">
    <property type="entry name" value="PRK04813.1"/>
    <property type="match status" value="2"/>
</dbReference>